<comment type="caution">
    <text evidence="1">The sequence shown here is derived from an EMBL/GenBank/DDBJ whole genome shotgun (WGS) entry which is preliminary data.</text>
</comment>
<protein>
    <submittedName>
        <fullName evidence="1">Uncharacterized protein</fullName>
    </submittedName>
</protein>
<organism evidence="1">
    <name type="scientific">termite gut metagenome</name>
    <dbReference type="NCBI Taxonomy" id="433724"/>
    <lineage>
        <taxon>unclassified sequences</taxon>
        <taxon>metagenomes</taxon>
        <taxon>organismal metagenomes</taxon>
    </lineage>
</organism>
<reference evidence="1" key="1">
    <citation type="submission" date="2019-03" db="EMBL/GenBank/DDBJ databases">
        <title>Single cell metagenomics reveals metabolic interactions within the superorganism composed of flagellate Streblomastix strix and complex community of Bacteroidetes bacteria on its surface.</title>
        <authorList>
            <person name="Treitli S.C."/>
            <person name="Kolisko M."/>
            <person name="Husnik F."/>
            <person name="Keeling P."/>
            <person name="Hampl V."/>
        </authorList>
    </citation>
    <scope>NUCLEOTIDE SEQUENCE</scope>
    <source>
        <strain evidence="1">STM</strain>
    </source>
</reference>
<sequence>MMHRSVLQTTDRMECNTYVAYVNHSKNLSSTKIHVNREFPSRHSSPSSLSTNVFSIGLARVNPLRFGWVYSLI</sequence>
<evidence type="ECO:0000313" key="1">
    <source>
        <dbReference type="EMBL" id="KAA6327041.1"/>
    </source>
</evidence>
<dbReference type="AlphaFoldDB" id="A0A5J4R234"/>
<gene>
    <name evidence="1" type="ORF">EZS27_023936</name>
</gene>
<proteinExistence type="predicted"/>
<name>A0A5J4R234_9ZZZZ</name>
<dbReference type="EMBL" id="SNRY01002059">
    <property type="protein sequence ID" value="KAA6327041.1"/>
    <property type="molecule type" value="Genomic_DNA"/>
</dbReference>
<accession>A0A5J4R234</accession>